<dbReference type="Proteomes" id="UP000294614">
    <property type="component" value="Unassembled WGS sequence"/>
</dbReference>
<evidence type="ECO:0000256" key="1">
    <source>
        <dbReference type="ARBA" id="ARBA00023002"/>
    </source>
</evidence>
<dbReference type="InterPro" id="IPR036291">
    <property type="entry name" value="NAD(P)-bd_dom_sf"/>
</dbReference>
<dbReference type="RefSeq" id="WP_132871438.1">
    <property type="nucleotide sequence ID" value="NZ_SMGG01000003.1"/>
</dbReference>
<dbReference type="OrthoDB" id="9802008at2"/>
<dbReference type="Pfam" id="PF02153">
    <property type="entry name" value="PDH_N"/>
    <property type="match status" value="1"/>
</dbReference>
<sequence>MKINTIAFAGLGLIGGSLALSFAEKNIRLIAYDKNTDTLAKAAETGLFEYVTDDADTLLSLDFDLLYICLPVRSAVEFIEYLGAKGFKRPVTDGGSTKSAIVGAAKAAGLNFCGGHPIAGKEVSGFSNAISGLFGGAYHILTPIEGGFDCADLKELHESIGMRVCVMDGETHDRVFGLISHLPHISAFALVQSVFHIDKDALNYTGGGFRDFTRIAASDPRMWTDIFMENDKNMLAMIDDYISSLNVWREAIKNRDTEAVYSMIEKAAGIRRALK</sequence>
<reference evidence="3 4" key="1">
    <citation type="submission" date="2019-03" db="EMBL/GenBank/DDBJ databases">
        <title>Genomic Encyclopedia of Type Strains, Phase IV (KMG-IV): sequencing the most valuable type-strain genomes for metagenomic binning, comparative biology and taxonomic classification.</title>
        <authorList>
            <person name="Goeker M."/>
        </authorList>
    </citation>
    <scope>NUCLEOTIDE SEQUENCE [LARGE SCALE GENOMIC DNA]</scope>
    <source>
        <strain evidence="3 4">DSM 24984</strain>
    </source>
</reference>
<name>A0A4R1KCX5_9BACT</name>
<evidence type="ECO:0000313" key="3">
    <source>
        <dbReference type="EMBL" id="TCK61833.1"/>
    </source>
</evidence>
<evidence type="ECO:0000259" key="2">
    <source>
        <dbReference type="PROSITE" id="PS51176"/>
    </source>
</evidence>
<dbReference type="SUPFAM" id="SSF51735">
    <property type="entry name" value="NAD(P)-binding Rossmann-fold domains"/>
    <property type="match status" value="1"/>
</dbReference>
<gene>
    <name evidence="3" type="ORF">C8D98_0339</name>
</gene>
<dbReference type="GO" id="GO:0006571">
    <property type="term" value="P:tyrosine biosynthetic process"/>
    <property type="evidence" value="ECO:0007669"/>
    <property type="project" value="InterPro"/>
</dbReference>
<organism evidence="3 4">
    <name type="scientific">Seleniivibrio woodruffii</name>
    <dbReference type="NCBI Taxonomy" id="1078050"/>
    <lineage>
        <taxon>Bacteria</taxon>
        <taxon>Pseudomonadati</taxon>
        <taxon>Deferribacterota</taxon>
        <taxon>Deferribacteres</taxon>
        <taxon>Deferribacterales</taxon>
        <taxon>Geovibrionaceae</taxon>
        <taxon>Seleniivibrio</taxon>
    </lineage>
</organism>
<dbReference type="Gene3D" id="1.10.3660.10">
    <property type="entry name" value="6-phosphogluconate dehydrogenase C-terminal like domain"/>
    <property type="match status" value="1"/>
</dbReference>
<keyword evidence="1" id="KW-0560">Oxidoreductase</keyword>
<dbReference type="FunFam" id="1.10.3660.10:FF:000003">
    <property type="entry name" value="Prephenate dehydrogenase"/>
    <property type="match status" value="1"/>
</dbReference>
<dbReference type="PANTHER" id="PTHR21363">
    <property type="entry name" value="PREPHENATE DEHYDROGENASE"/>
    <property type="match status" value="1"/>
</dbReference>
<proteinExistence type="predicted"/>
<dbReference type="SUPFAM" id="SSF48179">
    <property type="entry name" value="6-phosphogluconate dehydrogenase C-terminal domain-like"/>
    <property type="match status" value="1"/>
</dbReference>
<comment type="caution">
    <text evidence="3">The sequence shown here is derived from an EMBL/GenBank/DDBJ whole genome shotgun (WGS) entry which is preliminary data.</text>
</comment>
<feature type="domain" description="Prephenate/arogenate dehydrogenase" evidence="2">
    <location>
        <begin position="1"/>
        <end position="275"/>
    </location>
</feature>
<dbReference type="InterPro" id="IPR046825">
    <property type="entry name" value="PDH_C"/>
</dbReference>
<dbReference type="PROSITE" id="PS51176">
    <property type="entry name" value="PDH_ADH"/>
    <property type="match status" value="1"/>
</dbReference>
<dbReference type="InterPro" id="IPR003099">
    <property type="entry name" value="Prephen_DH"/>
</dbReference>
<dbReference type="InterPro" id="IPR046826">
    <property type="entry name" value="PDH_N"/>
</dbReference>
<dbReference type="PANTHER" id="PTHR21363:SF0">
    <property type="entry name" value="PREPHENATE DEHYDROGENASE [NADP(+)]"/>
    <property type="match status" value="1"/>
</dbReference>
<dbReference type="InterPro" id="IPR050812">
    <property type="entry name" value="Preph/Arog_dehydrog"/>
</dbReference>
<dbReference type="GO" id="GO:0070403">
    <property type="term" value="F:NAD+ binding"/>
    <property type="evidence" value="ECO:0007669"/>
    <property type="project" value="InterPro"/>
</dbReference>
<accession>A0A4R1KCX5</accession>
<dbReference type="EMBL" id="SMGG01000003">
    <property type="protein sequence ID" value="TCK61833.1"/>
    <property type="molecule type" value="Genomic_DNA"/>
</dbReference>
<keyword evidence="4" id="KW-1185">Reference proteome</keyword>
<evidence type="ECO:0000313" key="4">
    <source>
        <dbReference type="Proteomes" id="UP000294614"/>
    </source>
</evidence>
<dbReference type="AlphaFoldDB" id="A0A4R1KCX5"/>
<protein>
    <submittedName>
        <fullName evidence="3">Prephenate dehydrogenase</fullName>
    </submittedName>
</protein>
<dbReference type="InterPro" id="IPR008927">
    <property type="entry name" value="6-PGluconate_DH-like_C_sf"/>
</dbReference>
<dbReference type="Pfam" id="PF20463">
    <property type="entry name" value="PDH_C"/>
    <property type="match status" value="1"/>
</dbReference>
<dbReference type="GO" id="GO:0008977">
    <property type="term" value="F:prephenate dehydrogenase (NAD+) activity"/>
    <property type="evidence" value="ECO:0007669"/>
    <property type="project" value="InterPro"/>
</dbReference>
<dbReference type="Gene3D" id="3.40.50.720">
    <property type="entry name" value="NAD(P)-binding Rossmann-like Domain"/>
    <property type="match status" value="1"/>
</dbReference>
<dbReference type="GO" id="GO:0004665">
    <property type="term" value="F:prephenate dehydrogenase (NADP+) activity"/>
    <property type="evidence" value="ECO:0007669"/>
    <property type="project" value="InterPro"/>
</dbReference>